<dbReference type="PROSITE" id="PS50106">
    <property type="entry name" value="PDZ"/>
    <property type="match status" value="1"/>
</dbReference>
<keyword evidence="9" id="KW-1185">Reference proteome</keyword>
<feature type="region of interest" description="Disordered" evidence="5">
    <location>
        <begin position="2142"/>
        <end position="2164"/>
    </location>
</feature>
<dbReference type="Gene3D" id="3.10.20.90">
    <property type="entry name" value="Phosphatidylinositol 3-kinase Catalytic Subunit, Chain A, domain 1"/>
    <property type="match status" value="2"/>
</dbReference>
<dbReference type="InterPro" id="IPR036305">
    <property type="entry name" value="RGS_sf"/>
</dbReference>
<feature type="compositionally biased region" description="Polar residues" evidence="5">
    <location>
        <begin position="9"/>
        <end position="24"/>
    </location>
</feature>
<dbReference type="RefSeq" id="XP_049305213.1">
    <property type="nucleotide sequence ID" value="XM_049449256.1"/>
</dbReference>
<dbReference type="CDD" id="cd17067">
    <property type="entry name" value="RBD2_RGS12_like"/>
    <property type="match status" value="1"/>
</dbReference>
<feature type="compositionally biased region" description="Low complexity" evidence="5">
    <location>
        <begin position="1013"/>
        <end position="1029"/>
    </location>
</feature>
<dbReference type="InterPro" id="IPR046995">
    <property type="entry name" value="RGS10/12/14-like"/>
</dbReference>
<name>A0ABM3J7K3_BACDO</name>
<feature type="compositionally biased region" description="Low complexity" evidence="5">
    <location>
        <begin position="873"/>
        <end position="883"/>
    </location>
</feature>
<feature type="region of interest" description="Disordered" evidence="5">
    <location>
        <begin position="1307"/>
        <end position="1333"/>
    </location>
</feature>
<evidence type="ECO:0000313" key="9">
    <source>
        <dbReference type="Proteomes" id="UP001652620"/>
    </source>
</evidence>
<feature type="compositionally biased region" description="Polar residues" evidence="5">
    <location>
        <begin position="523"/>
        <end position="538"/>
    </location>
</feature>
<dbReference type="SMART" id="SM00455">
    <property type="entry name" value="RBD"/>
    <property type="match status" value="2"/>
</dbReference>
<gene>
    <name evidence="10" type="primary">LOC105231520</name>
</gene>
<feature type="region of interest" description="Disordered" evidence="5">
    <location>
        <begin position="1"/>
        <end position="24"/>
    </location>
</feature>
<dbReference type="CDD" id="cd06710">
    <property type="entry name" value="PDZ_RGS12-like"/>
    <property type="match status" value="1"/>
</dbReference>
<dbReference type="PROSITE" id="PS50898">
    <property type="entry name" value="RBD"/>
    <property type="match status" value="2"/>
</dbReference>
<dbReference type="InterPro" id="IPR036034">
    <property type="entry name" value="PDZ_sf"/>
</dbReference>
<feature type="compositionally biased region" description="Polar residues" evidence="5">
    <location>
        <begin position="1241"/>
        <end position="1250"/>
    </location>
</feature>
<feature type="domain" description="RBD" evidence="8">
    <location>
        <begin position="1814"/>
        <end position="1884"/>
    </location>
</feature>
<dbReference type="PANTHER" id="PTHR45945">
    <property type="entry name" value="REGULATOR OF G-PROTEIN SIGNALING LOCO"/>
    <property type="match status" value="1"/>
</dbReference>
<evidence type="ECO:0000256" key="5">
    <source>
        <dbReference type="SAM" id="MobiDB-lite"/>
    </source>
</evidence>
<feature type="compositionally biased region" description="Low complexity" evidence="5">
    <location>
        <begin position="1384"/>
        <end position="1397"/>
    </location>
</feature>
<feature type="region of interest" description="Disordered" evidence="5">
    <location>
        <begin position="2016"/>
        <end position="2043"/>
    </location>
</feature>
<dbReference type="CDD" id="cd01817">
    <property type="entry name" value="RBD1_RGS12_like"/>
    <property type="match status" value="1"/>
</dbReference>
<dbReference type="SUPFAM" id="SSF48097">
    <property type="entry name" value="Regulator of G-protein signaling, RGS"/>
    <property type="match status" value="1"/>
</dbReference>
<dbReference type="Gene3D" id="2.30.42.10">
    <property type="match status" value="1"/>
</dbReference>
<dbReference type="SUPFAM" id="SSF54236">
    <property type="entry name" value="Ubiquitin-like"/>
    <property type="match status" value="2"/>
</dbReference>
<keyword evidence="2" id="KW-0343">GTPase activation</keyword>
<evidence type="ECO:0000259" key="8">
    <source>
        <dbReference type="PROSITE" id="PS50898"/>
    </source>
</evidence>
<feature type="region of interest" description="Disordered" evidence="5">
    <location>
        <begin position="2176"/>
        <end position="2206"/>
    </location>
</feature>
<dbReference type="Pfam" id="PF02196">
    <property type="entry name" value="RBD"/>
    <property type="match status" value="1"/>
</dbReference>
<feature type="region of interest" description="Disordered" evidence="5">
    <location>
        <begin position="1220"/>
        <end position="1271"/>
    </location>
</feature>
<feature type="region of interest" description="Disordered" evidence="5">
    <location>
        <begin position="1668"/>
        <end position="1693"/>
    </location>
</feature>
<evidence type="ECO:0000256" key="4">
    <source>
        <dbReference type="ARBA" id="ARBA00022737"/>
    </source>
</evidence>
<evidence type="ECO:0000313" key="10">
    <source>
        <dbReference type="RefSeq" id="XP_049305213.1"/>
    </source>
</evidence>
<evidence type="ECO:0000259" key="7">
    <source>
        <dbReference type="PROSITE" id="PS50132"/>
    </source>
</evidence>
<organism evidence="9 10">
    <name type="scientific">Bactrocera dorsalis</name>
    <name type="common">Oriental fruit fly</name>
    <name type="synonym">Dacus dorsalis</name>
    <dbReference type="NCBI Taxonomy" id="27457"/>
    <lineage>
        <taxon>Eukaryota</taxon>
        <taxon>Metazoa</taxon>
        <taxon>Ecdysozoa</taxon>
        <taxon>Arthropoda</taxon>
        <taxon>Hexapoda</taxon>
        <taxon>Insecta</taxon>
        <taxon>Pterygota</taxon>
        <taxon>Neoptera</taxon>
        <taxon>Endopterygota</taxon>
        <taxon>Diptera</taxon>
        <taxon>Brachycera</taxon>
        <taxon>Muscomorpha</taxon>
        <taxon>Tephritoidea</taxon>
        <taxon>Tephritidae</taxon>
        <taxon>Bactrocera</taxon>
        <taxon>Bactrocera</taxon>
    </lineage>
</organism>
<keyword evidence="3" id="KW-0963">Cytoplasm</keyword>
<feature type="region of interest" description="Disordered" evidence="5">
    <location>
        <begin position="1384"/>
        <end position="1405"/>
    </location>
</feature>
<feature type="compositionally biased region" description="Polar residues" evidence="5">
    <location>
        <begin position="1083"/>
        <end position="1097"/>
    </location>
</feature>
<evidence type="ECO:0000256" key="1">
    <source>
        <dbReference type="ARBA" id="ARBA00004496"/>
    </source>
</evidence>
<reference evidence="10" key="2">
    <citation type="submission" date="2025-08" db="UniProtKB">
        <authorList>
            <consortium name="RefSeq"/>
        </authorList>
    </citation>
    <scope>IDENTIFICATION</scope>
    <source>
        <tissue evidence="10">Adult</tissue>
    </source>
</reference>
<dbReference type="InterPro" id="IPR016137">
    <property type="entry name" value="RGS"/>
</dbReference>
<dbReference type="SMART" id="SM00390">
    <property type="entry name" value="GoLoco"/>
    <property type="match status" value="1"/>
</dbReference>
<feature type="region of interest" description="Disordered" evidence="5">
    <location>
        <begin position="1967"/>
        <end position="1991"/>
    </location>
</feature>
<dbReference type="InterPro" id="IPR024066">
    <property type="entry name" value="RGS_subdom1/3"/>
</dbReference>
<feature type="domain" description="PDZ" evidence="6">
    <location>
        <begin position="70"/>
        <end position="147"/>
    </location>
</feature>
<feature type="compositionally biased region" description="Polar residues" evidence="5">
    <location>
        <begin position="1030"/>
        <end position="1045"/>
    </location>
</feature>
<sequence length="2339" mass="255476">MHHHHPLAPTQSNTGGASTSNNASVPALPNVGSINAGIGTAIVNNTSTSVGTTHVQQRRRKKRPNYGTRTVEVRRGYNGFGFTISGQQPCRLSCIVSNSPADQAGLRAGDFLISVNGLNVSKLPHETVVQLIGNSFGSIRMQIAENYYSDSSDEENAALMLQQQTTVSGLNSVLTNQLGLGVGGARAKPRYLHHKAKMHRLRNSPQKKRTVTLQQQQQLARAEQLSKCVSALKPMELQKLRPLIEDLPLPSNSSAYVAPSVSAPKEPTAGVAAASNSAAELANVNAMARAPAAALEYRAIVGYLGTIEMPKQISHSSKLQTVRSCIRKLRQEKRQPNMVLMTILPDCLRLQAANGNTLASYASERLNYVSSSSESENRFFGLVTSAVHTSQMDEDDEDDDDIEAANVRNGQGVVGVGGVPGNNGNAHVSISNSCHVFVVDTKLCEHQAHVPRAAEFRIHCTRDPISSLCLEFPNNSEYVVNLIRSMYTMRIMPPVVRHHAAEDIVNGYGGVVAGGPAAAAHSPQPSNHSEISTTTSNSDSGIGFHNDCNNISDRILVVDFPGAPELRMRPMGARPMGIFNNFDNVTDKRPPTVRAVPEENSPPQSVDVASTSNAHCANSRPNLLANFNLIKSPATSLQTTRSCDDVLALVERSADDGETAALDQQSLIAPHASMDDISLHSSAPSASTMSCSAADEHLFLHPAACMLAMQHQKQRPTASQVYALLQDCLSRARNARQSLPSAHTTTDGLANAPNSQNGSSTGATAASTKRHSIGFEASDITPPVSALNVGTFETNTWKSLQDLRENQELRAPHTPDGINSEPDLLVKRYKETMYETNQFEVKNEAFENGKLCKNLEIVSKHEPKDSKHQRQSKTNALKNATKIKNNKNNINSQETITNNNKNYINSQETITEKLENNNNKQQHLQKVQQNQKLHEKLLKHTPTTKPNNIANMVERFVETLSQINDSAVFDASFEIKHLPETPQRLLRHRCVTEVDRESLARFVRNFEARQQHQHQQVQQQDQQEQTQTQNTCRRNSSSARTTPKSSPYLCRKAKALYQNVFNGGNTSQQSSRSNSPWLRGANTPDTQSTHSDLGSADSQTHLDELTAAELMPAPKEQKPKCCSHFQRSQSERSSYRSAVKVLQFFSGKKKCKSNKTTAVAATTVTSSSPLPLRATALGCQPLPQSDVEDNIEDDYYFEGVHVEDYDDNEDVLADIAAAQQEQDEHDDGISSASSNITQSSGRSQNHTPDSSFELHSPLVPTFKVTPPQHTKGCRNPAYELARFLRGSFHTKRASVTKLRRSISDPDTFEQIDFTQPPTCHRRKNSSNSNNQTIKGVKSAEIASLAPAKNLPNSNLPANASPFRRAWGQSSFRTPRTDKRALQQLQLQQQSGQHQHLSPLVRRSSSMTASDNDVYIKSMHHTDCHDELKQTHSQHQIATSAAALVAARNTNAVAATTLTTTNATSNSGNSKVASCINQLKIPQLKTTLAPSADNGVGGVAAWGTAFERLLEDPAGMHTFAEFLKKEFSAENIYFWTACERYRALESSDGRAAQAMAIFSKHLANGALEPVNVDSQARNLTQEKLESAEPDIFAPAQKQIFNLMKFDSYQRFIRSDMYKSCVEAEEKRQPLPYKAEDLDELLRTPAHQPVTVSSIVSKLKKSASNAEDRCRKSLLPWHRKTSSSKAPRDNTDAPTDCKATTNKIAPLSSHSLKLAPVQNSQNDIHSSRSSLSSFDGLPGASILPGTCRVILSDASTTMVQARANETVGQLVERLLEKRGLCYQYYDVVAKGTTKSIDLQTSSQTLVGKDVLIEQRVAFKMDLPDRKVISVKSKPKKQLQEVVCPILHKYNYDIEAVQVVMRETQEPVDLSLTVTHADGQRLQAVWLKPPPLLHGNDYQNGNGCAAKVAKASTSTKSVSFPTALKQTNGGALRSTSSSSIPVSHSTQSALDEITNKVFTELMQVKVEAASAEKTQPLTTHNDKVNEHASLKSDDCASETSSIFERIRRRDNNIQSLKLKLKKRSTSSQHSEETNQSSHTTASNGQLAAPTAVNAALLDIKKPIIAKLKAGVKLQMPERVAENQDELLEGLKRAQLARLEDQRGTEINFELPDFLKNKENLNASKLRKARANLSPINKPPAQISVAATEEQPAQTAPQPTQQERPQPAPRLSITNKLKANATVSSAKQEQLNTDEARQTQPTTPLSANLTTTSLESEYAAALVGTNSCKGPPPLPPKPKVLPIKPSNWGAAACMSNSSTASTPTTPSTSIPTLPTPLSKNYTTVGLTNSVTTIVEDAPLLLHVASKHFSGNEIAPRKTHLSIAAEQPTSARCAYLEEPSSSFV</sequence>
<feature type="compositionally biased region" description="Low complexity" evidence="5">
    <location>
        <begin position="1230"/>
        <end position="1240"/>
    </location>
</feature>
<feature type="region of interest" description="Disordered" evidence="5">
    <location>
        <begin position="736"/>
        <end position="768"/>
    </location>
</feature>
<feature type="domain" description="RBD" evidence="8">
    <location>
        <begin position="1743"/>
        <end position="1813"/>
    </location>
</feature>
<evidence type="ECO:0000259" key="6">
    <source>
        <dbReference type="PROSITE" id="PS50106"/>
    </source>
</evidence>
<dbReference type="SUPFAM" id="SSF50156">
    <property type="entry name" value="PDZ domain-like"/>
    <property type="match status" value="1"/>
</dbReference>
<dbReference type="Gene3D" id="1.10.167.10">
    <property type="entry name" value="Regulator of G-protein Signalling 4, domain 2"/>
    <property type="match status" value="1"/>
</dbReference>
<dbReference type="SUPFAM" id="SSF50729">
    <property type="entry name" value="PH domain-like"/>
    <property type="match status" value="1"/>
</dbReference>
<feature type="region of interest" description="Disordered" evidence="5">
    <location>
        <begin position="1062"/>
        <end position="1097"/>
    </location>
</feature>
<dbReference type="Pfam" id="PF00595">
    <property type="entry name" value="PDZ"/>
    <property type="match status" value="1"/>
</dbReference>
<feature type="compositionally biased region" description="Low complexity" evidence="5">
    <location>
        <begin position="2251"/>
        <end position="2269"/>
    </location>
</feature>
<dbReference type="PROSITE" id="PS50877">
    <property type="entry name" value="GOLOCO"/>
    <property type="match status" value="1"/>
</dbReference>
<dbReference type="Pfam" id="PF00615">
    <property type="entry name" value="RGS"/>
    <property type="match status" value="1"/>
</dbReference>
<feature type="compositionally biased region" description="Polar residues" evidence="5">
    <location>
        <begin position="2030"/>
        <end position="2042"/>
    </location>
</feature>
<accession>A0ABM3J7K3</accession>
<dbReference type="InterPro" id="IPR003116">
    <property type="entry name" value="RBD_dom"/>
</dbReference>
<feature type="compositionally biased region" description="Polar residues" evidence="5">
    <location>
        <begin position="736"/>
        <end position="767"/>
    </location>
</feature>
<dbReference type="InterPro" id="IPR001478">
    <property type="entry name" value="PDZ"/>
</dbReference>
<dbReference type="Gene3D" id="2.30.29.30">
    <property type="entry name" value="Pleckstrin-homology domain (PH domain)/Phosphotyrosine-binding domain (PTB)"/>
    <property type="match status" value="1"/>
</dbReference>
<dbReference type="Gene3D" id="1.10.196.10">
    <property type="match status" value="1"/>
</dbReference>
<dbReference type="CDD" id="cd08706">
    <property type="entry name" value="RGS_R12-like"/>
    <property type="match status" value="1"/>
</dbReference>
<feature type="compositionally biased region" description="Polar residues" evidence="5">
    <location>
        <begin position="1062"/>
        <end position="1076"/>
    </location>
</feature>
<dbReference type="InterPro" id="IPR029071">
    <property type="entry name" value="Ubiquitin-like_domsf"/>
</dbReference>
<feature type="region of interest" description="Disordered" evidence="5">
    <location>
        <begin position="1010"/>
        <end position="1047"/>
    </location>
</feature>
<proteinExistence type="predicted"/>
<feature type="region of interest" description="Disordered" evidence="5">
    <location>
        <begin position="516"/>
        <end position="538"/>
    </location>
</feature>
<feature type="region of interest" description="Disordered" evidence="5">
    <location>
        <begin position="860"/>
        <end position="883"/>
    </location>
</feature>
<dbReference type="InterPro" id="IPR011993">
    <property type="entry name" value="PH-like_dom_sf"/>
</dbReference>
<feature type="domain" description="RGS" evidence="7">
    <location>
        <begin position="1504"/>
        <end position="1620"/>
    </location>
</feature>
<dbReference type="GeneID" id="105231520"/>
<evidence type="ECO:0000256" key="2">
    <source>
        <dbReference type="ARBA" id="ARBA00022468"/>
    </source>
</evidence>
<dbReference type="PROSITE" id="PS50132">
    <property type="entry name" value="RGS"/>
    <property type="match status" value="1"/>
</dbReference>
<evidence type="ECO:0000256" key="3">
    <source>
        <dbReference type="ARBA" id="ARBA00022490"/>
    </source>
</evidence>
<dbReference type="SMART" id="SM00315">
    <property type="entry name" value="RGS"/>
    <property type="match status" value="1"/>
</dbReference>
<comment type="subcellular location">
    <subcellularLocation>
        <location evidence="1">Cytoplasm</location>
    </subcellularLocation>
</comment>
<feature type="region of interest" description="Disordered" evidence="5">
    <location>
        <begin position="2250"/>
        <end position="2269"/>
    </location>
</feature>
<dbReference type="SMART" id="SM00228">
    <property type="entry name" value="PDZ"/>
    <property type="match status" value="1"/>
</dbReference>
<keyword evidence="4" id="KW-0677">Repeat</keyword>
<feature type="compositionally biased region" description="Basic and acidic residues" evidence="5">
    <location>
        <begin position="1977"/>
        <end position="1991"/>
    </location>
</feature>
<dbReference type="PRINTS" id="PR01301">
    <property type="entry name" value="RGSPROTEIN"/>
</dbReference>
<reference evidence="9" key="1">
    <citation type="submission" date="2025-05" db="UniProtKB">
        <authorList>
            <consortium name="RefSeq"/>
        </authorList>
    </citation>
    <scope>NUCLEOTIDE SEQUENCE [LARGE SCALE GENOMIC DNA]</scope>
</reference>
<feature type="compositionally biased region" description="Low complexity" evidence="5">
    <location>
        <begin position="2142"/>
        <end position="2161"/>
    </location>
</feature>
<protein>
    <submittedName>
        <fullName evidence="10">Regulator of G-protein signaling loco isoform X2</fullName>
    </submittedName>
</protein>
<dbReference type="InterPro" id="IPR003109">
    <property type="entry name" value="GoLoco_motif"/>
</dbReference>
<dbReference type="InterPro" id="IPR044926">
    <property type="entry name" value="RGS_subdomain_2"/>
</dbReference>
<dbReference type="Proteomes" id="UP001652620">
    <property type="component" value="Chromosome 2"/>
</dbReference>
<dbReference type="PANTHER" id="PTHR45945:SF3">
    <property type="entry name" value="REGULATOR OF G-PROTEIN SIGNALING LOCO"/>
    <property type="match status" value="1"/>
</dbReference>